<name>A0A552X4P6_9GAMM</name>
<gene>
    <name evidence="2" type="ORF">FM042_03835</name>
</gene>
<dbReference type="EMBL" id="VJWL01000001">
    <property type="protein sequence ID" value="TRW49992.1"/>
    <property type="molecule type" value="Genomic_DNA"/>
</dbReference>
<dbReference type="AlphaFoldDB" id="A0A552X4P6"/>
<comment type="caution">
    <text evidence="2">The sequence shown here is derived from an EMBL/GenBank/DDBJ whole genome shotgun (WGS) entry which is preliminary data.</text>
</comment>
<evidence type="ECO:0000313" key="3">
    <source>
        <dbReference type="Proteomes" id="UP000320359"/>
    </source>
</evidence>
<dbReference type="RefSeq" id="WP_143234504.1">
    <property type="nucleotide sequence ID" value="NZ_VJWL01000001.1"/>
</dbReference>
<evidence type="ECO:0000313" key="2">
    <source>
        <dbReference type="EMBL" id="TRW49992.1"/>
    </source>
</evidence>
<proteinExistence type="predicted"/>
<keyword evidence="1" id="KW-0472">Membrane</keyword>
<feature type="transmembrane region" description="Helical" evidence="1">
    <location>
        <begin position="81"/>
        <end position="103"/>
    </location>
</feature>
<dbReference type="Proteomes" id="UP000320359">
    <property type="component" value="Unassembled WGS sequence"/>
</dbReference>
<keyword evidence="3" id="KW-1185">Reference proteome</keyword>
<protein>
    <submittedName>
        <fullName evidence="2">Uncharacterized protein</fullName>
    </submittedName>
</protein>
<evidence type="ECO:0000256" key="1">
    <source>
        <dbReference type="SAM" id="Phobius"/>
    </source>
</evidence>
<keyword evidence="1" id="KW-1133">Transmembrane helix</keyword>
<sequence length="308" mass="36850">MHPRKNFKIRQYIASHSILRLTVDFIIVNAVLAMLLAIIIGFVVGDAKNTISYFYHIYTELFGKEPRWTLPDQFMYQNIRAFLATLSLLSPSIFLGIIIYKFFVLSRDNIVFRSKTDFFTDGDDRYLNIHFYIASSLRLYNLRFSAFIRTYEKKREDNSEKLYPMNTFPLTLGQDSQYPLPYNYVPSRFRLRFTSPEVNILKGGVIEVVTKERTLRLDPKQGDFCELYIIARGQVPDLQARFNEVKRYRLPEDVSLKPLPQMYTRFIRDKNRFEVDNWGDFEPEKRRRGWFKTWRARMRKRLYTKQAK</sequence>
<organism evidence="2 3">
    <name type="scientific">Aliidiomarina halalkaliphila</name>
    <dbReference type="NCBI Taxonomy" id="2593535"/>
    <lineage>
        <taxon>Bacteria</taxon>
        <taxon>Pseudomonadati</taxon>
        <taxon>Pseudomonadota</taxon>
        <taxon>Gammaproteobacteria</taxon>
        <taxon>Alteromonadales</taxon>
        <taxon>Idiomarinaceae</taxon>
        <taxon>Aliidiomarina</taxon>
    </lineage>
</organism>
<dbReference type="OrthoDB" id="6396627at2"/>
<accession>A0A552X4P6</accession>
<feature type="transmembrane region" description="Helical" evidence="1">
    <location>
        <begin position="21"/>
        <end position="44"/>
    </location>
</feature>
<keyword evidence="1" id="KW-0812">Transmembrane</keyword>
<reference evidence="2 3" key="1">
    <citation type="submission" date="2019-07" db="EMBL/GenBank/DDBJ databases">
        <authorList>
            <person name="Yang M."/>
            <person name="Zhao D."/>
            <person name="Xiang H."/>
        </authorList>
    </citation>
    <scope>NUCLEOTIDE SEQUENCE [LARGE SCALE GENOMIC DNA]</scope>
    <source>
        <strain evidence="2 3">IM1326</strain>
    </source>
</reference>